<evidence type="ECO:0000313" key="1">
    <source>
        <dbReference type="Proteomes" id="UP000046395"/>
    </source>
</evidence>
<dbReference type="PANTHER" id="PTHR33524">
    <property type="entry name" value="C5ORF35"/>
    <property type="match status" value="1"/>
</dbReference>
<protein>
    <submittedName>
        <fullName evidence="2">SET domain-containing protein</fullName>
    </submittedName>
</protein>
<organism evidence="1 2">
    <name type="scientific">Trichuris muris</name>
    <name type="common">Mouse whipworm</name>
    <dbReference type="NCBI Taxonomy" id="70415"/>
    <lineage>
        <taxon>Eukaryota</taxon>
        <taxon>Metazoa</taxon>
        <taxon>Ecdysozoa</taxon>
        <taxon>Nematoda</taxon>
        <taxon>Enoplea</taxon>
        <taxon>Dorylaimia</taxon>
        <taxon>Trichinellida</taxon>
        <taxon>Trichuridae</taxon>
        <taxon>Trichuris</taxon>
    </lineage>
</organism>
<name>A0A5S6R3A1_TRIMR</name>
<dbReference type="WBParaSite" id="TMUE_3000013975.1">
    <property type="protein sequence ID" value="TMUE_3000013975.1"/>
    <property type="gene ID" value="WBGene00287603"/>
</dbReference>
<reference evidence="2" key="1">
    <citation type="submission" date="2019-12" db="UniProtKB">
        <authorList>
            <consortium name="WormBaseParasite"/>
        </authorList>
    </citation>
    <scope>IDENTIFICATION</scope>
</reference>
<sequence>MVILVRRTLAGLRRRFGPSKKKTKAVLYECQPNGAEPVVGANGPSPEIAEAPPVADYAAAPRGAPNEAAAITDQLLKICSTLEDCVKEKYEAYGTAAIRRITVDAMREAIGFTIERTPNGVVVSNGRVKKNSVVCIYPGTVYSVNETKICSALRNRYVYKCRDGMEIDANGGGLARLIYRSCTYRDRGQKWLENDLTWMTPLPVNPLAVGQYVTRGADDCNVQFKELDLDLHGFPPDLRKFLPSVRYFRFNQCRSADDHIRLVVLIASRDIRAGERLLCGATPPNPEDCIQKSSNGIS</sequence>
<evidence type="ECO:0000313" key="2">
    <source>
        <dbReference type="WBParaSite" id="TMUE_3000013975.1"/>
    </source>
</evidence>
<dbReference type="Gene3D" id="2.170.270.10">
    <property type="entry name" value="SET domain"/>
    <property type="match status" value="1"/>
</dbReference>
<keyword evidence="1" id="KW-1185">Reference proteome</keyword>
<proteinExistence type="predicted"/>
<dbReference type="Proteomes" id="UP000046395">
    <property type="component" value="Unassembled WGS sequence"/>
</dbReference>
<dbReference type="AlphaFoldDB" id="A0A5S6R3A1"/>
<dbReference type="InterPro" id="IPR040415">
    <property type="entry name" value="SETD9"/>
</dbReference>
<dbReference type="PANTHER" id="PTHR33524:SF2">
    <property type="entry name" value="SET DOMAIN-CONTAINING PROTEIN 9"/>
    <property type="match status" value="1"/>
</dbReference>
<dbReference type="InterPro" id="IPR046341">
    <property type="entry name" value="SET_dom_sf"/>
</dbReference>
<accession>A0A5S6R3A1</accession>